<evidence type="ECO:0000256" key="6">
    <source>
        <dbReference type="ARBA" id="ARBA00022967"/>
    </source>
</evidence>
<dbReference type="InterPro" id="IPR017871">
    <property type="entry name" value="ABC_transporter-like_CS"/>
</dbReference>
<dbReference type="SMART" id="SM00382">
    <property type="entry name" value="AAA"/>
    <property type="match status" value="1"/>
</dbReference>
<dbReference type="Proteomes" id="UP000190797">
    <property type="component" value="Chromosome"/>
</dbReference>
<keyword evidence="3" id="KW-1003">Cell membrane</keyword>
<keyword evidence="8" id="KW-0046">Antibiotic resistance</keyword>
<dbReference type="PROSITE" id="PS50893">
    <property type="entry name" value="ABC_TRANSPORTER_2"/>
    <property type="match status" value="1"/>
</dbReference>
<evidence type="ECO:0000256" key="3">
    <source>
        <dbReference type="ARBA" id="ARBA00022475"/>
    </source>
</evidence>
<comment type="subcellular location">
    <subcellularLocation>
        <location evidence="1">Cell membrane</location>
        <topology evidence="1">Peripheral membrane protein</topology>
        <orientation evidence="1">Cytoplasmic side</orientation>
    </subcellularLocation>
</comment>
<proteinExistence type="inferred from homology"/>
<keyword evidence="4" id="KW-0547">Nucleotide-binding</keyword>
<dbReference type="GO" id="GO:0043215">
    <property type="term" value="P:daunorubicin transport"/>
    <property type="evidence" value="ECO:0007669"/>
    <property type="project" value="InterPro"/>
</dbReference>
<evidence type="ECO:0000256" key="2">
    <source>
        <dbReference type="ARBA" id="ARBA00022448"/>
    </source>
</evidence>
<evidence type="ECO:0000256" key="9">
    <source>
        <dbReference type="ARBA" id="ARBA00049985"/>
    </source>
</evidence>
<evidence type="ECO:0000256" key="7">
    <source>
        <dbReference type="ARBA" id="ARBA00023136"/>
    </source>
</evidence>
<dbReference type="GO" id="GO:1900753">
    <property type="term" value="P:doxorubicin transport"/>
    <property type="evidence" value="ECO:0007669"/>
    <property type="project" value="InterPro"/>
</dbReference>
<dbReference type="Pfam" id="PF00005">
    <property type="entry name" value="ABC_tran"/>
    <property type="match status" value="1"/>
</dbReference>
<organism evidence="11 12">
    <name type="scientific">[Actinomadura] parvosata subsp. kistnae</name>
    <dbReference type="NCBI Taxonomy" id="1909395"/>
    <lineage>
        <taxon>Bacteria</taxon>
        <taxon>Bacillati</taxon>
        <taxon>Actinomycetota</taxon>
        <taxon>Actinomycetes</taxon>
        <taxon>Streptosporangiales</taxon>
        <taxon>Streptosporangiaceae</taxon>
        <taxon>Nonomuraea</taxon>
    </lineage>
</organism>
<dbReference type="GO" id="GO:0005524">
    <property type="term" value="F:ATP binding"/>
    <property type="evidence" value="ECO:0007669"/>
    <property type="project" value="UniProtKB-KW"/>
</dbReference>
<protein>
    <submittedName>
        <fullName evidence="11">Daunorubicin/doxorubicin resistance ABC transporter ATP-binding protein DrrA</fullName>
    </submittedName>
</protein>
<dbReference type="InterPro" id="IPR027417">
    <property type="entry name" value="P-loop_NTPase"/>
</dbReference>
<dbReference type="InterPro" id="IPR005894">
    <property type="entry name" value="DrrA"/>
</dbReference>
<reference evidence="12" key="1">
    <citation type="journal article" date="2017" name="Med. Chem. Commun.">
        <title>Nonomuraea sp. ATCC 55076 harbours the largest actinomycete chromosome to date and the kistamicin biosynthetic gene cluster.</title>
        <authorList>
            <person name="Nazari B."/>
            <person name="Forneris C.C."/>
            <person name="Gibson M.I."/>
            <person name="Moon K."/>
            <person name="Schramma K.R."/>
            <person name="Seyedsayamdost M.R."/>
        </authorList>
    </citation>
    <scope>NUCLEOTIDE SEQUENCE [LARGE SCALE GENOMIC DNA]</scope>
    <source>
        <strain evidence="12">ATCC 55076</strain>
    </source>
</reference>
<name>A0A1U9ZQP5_9ACTN</name>
<accession>A0A1U9ZQP5</accession>
<evidence type="ECO:0000313" key="12">
    <source>
        <dbReference type="Proteomes" id="UP000190797"/>
    </source>
</evidence>
<dbReference type="KEGG" id="noa:BKM31_00915"/>
<dbReference type="NCBIfam" id="TIGR01188">
    <property type="entry name" value="drrA"/>
    <property type="match status" value="1"/>
</dbReference>
<evidence type="ECO:0000256" key="8">
    <source>
        <dbReference type="ARBA" id="ARBA00023251"/>
    </source>
</evidence>
<evidence type="ECO:0000256" key="4">
    <source>
        <dbReference type="ARBA" id="ARBA00022741"/>
    </source>
</evidence>
<dbReference type="STRING" id="1909395.BKM31_00915"/>
<evidence type="ECO:0000259" key="10">
    <source>
        <dbReference type="PROSITE" id="PS50893"/>
    </source>
</evidence>
<keyword evidence="2" id="KW-0813">Transport</keyword>
<evidence type="ECO:0000256" key="1">
    <source>
        <dbReference type="ARBA" id="ARBA00004413"/>
    </source>
</evidence>
<sequence length="308" mass="33031">MIRVEGLRKRYASTEALRGIDLDVPAGTVCGLLGPNGAGKTTAVRILATLLRPDAGRAEVAGLDVVRDAAALRFRIGLAGQHAAVDELLTGQRNLELFGRLYHLPRAAARARAEELLERFGLARAARRPVKEYSGGMRRRLDLAASLIVAPRVLFMDEPTTGLDPRSRMELWERLRALVNEGTTLLLTTQYLDEADHLTDQVVVLKEGRVAASGSPAALKRQVGGDRVRILVREPADVPAALRALHEAGSHPAAGSATEADRLVTVPAPEGAQSLIRVAGALATAGIPVEDLALRRPTLDEVFLRLTA</sequence>
<keyword evidence="7" id="KW-0472">Membrane</keyword>
<feature type="domain" description="ABC transporter" evidence="10">
    <location>
        <begin position="2"/>
        <end position="232"/>
    </location>
</feature>
<dbReference type="PANTHER" id="PTHR42711:SF19">
    <property type="entry name" value="DOXORUBICIN RESISTANCE ATP-BINDING PROTEIN DRRA"/>
    <property type="match status" value="1"/>
</dbReference>
<comment type="similarity">
    <text evidence="9">Belongs to the ABC transporter superfamily. Drug exporter-1 (DrugE1) (TC 3.A.1.105) family.</text>
</comment>
<dbReference type="PANTHER" id="PTHR42711">
    <property type="entry name" value="ABC TRANSPORTER ATP-BINDING PROTEIN"/>
    <property type="match status" value="1"/>
</dbReference>
<dbReference type="InterPro" id="IPR003593">
    <property type="entry name" value="AAA+_ATPase"/>
</dbReference>
<dbReference type="InterPro" id="IPR050763">
    <property type="entry name" value="ABC_transporter_ATP-binding"/>
</dbReference>
<dbReference type="AlphaFoldDB" id="A0A1U9ZQP5"/>
<dbReference type="PROSITE" id="PS00211">
    <property type="entry name" value="ABC_TRANSPORTER_1"/>
    <property type="match status" value="1"/>
</dbReference>
<dbReference type="RefSeq" id="WP_080036324.1">
    <property type="nucleotide sequence ID" value="NZ_CP017717.1"/>
</dbReference>
<keyword evidence="5 11" id="KW-0067">ATP-binding</keyword>
<dbReference type="GO" id="GO:0016887">
    <property type="term" value="F:ATP hydrolysis activity"/>
    <property type="evidence" value="ECO:0007669"/>
    <property type="project" value="InterPro"/>
</dbReference>
<dbReference type="FunFam" id="3.40.50.300:FF:000589">
    <property type="entry name" value="ABC transporter, ATP-binding subunit"/>
    <property type="match status" value="1"/>
</dbReference>
<dbReference type="SUPFAM" id="SSF52540">
    <property type="entry name" value="P-loop containing nucleoside triphosphate hydrolases"/>
    <property type="match status" value="1"/>
</dbReference>
<dbReference type="InterPro" id="IPR003439">
    <property type="entry name" value="ABC_transporter-like_ATP-bd"/>
</dbReference>
<gene>
    <name evidence="11" type="ORF">BKM31_00915</name>
</gene>
<dbReference type="OrthoDB" id="9804819at2"/>
<dbReference type="GO" id="GO:0046677">
    <property type="term" value="P:response to antibiotic"/>
    <property type="evidence" value="ECO:0007669"/>
    <property type="project" value="UniProtKB-KW"/>
</dbReference>
<dbReference type="Gene3D" id="3.40.50.300">
    <property type="entry name" value="P-loop containing nucleotide triphosphate hydrolases"/>
    <property type="match status" value="1"/>
</dbReference>
<dbReference type="GO" id="GO:0005886">
    <property type="term" value="C:plasma membrane"/>
    <property type="evidence" value="ECO:0007669"/>
    <property type="project" value="UniProtKB-SubCell"/>
</dbReference>
<keyword evidence="12" id="KW-1185">Reference proteome</keyword>
<evidence type="ECO:0000313" key="11">
    <source>
        <dbReference type="EMBL" id="AQZ60265.1"/>
    </source>
</evidence>
<dbReference type="EMBL" id="CP017717">
    <property type="protein sequence ID" value="AQZ60265.1"/>
    <property type="molecule type" value="Genomic_DNA"/>
</dbReference>
<keyword evidence="6" id="KW-1278">Translocase</keyword>
<evidence type="ECO:0000256" key="5">
    <source>
        <dbReference type="ARBA" id="ARBA00022840"/>
    </source>
</evidence>